<protein>
    <submittedName>
        <fullName evidence="1">Uncharacterized protein</fullName>
    </submittedName>
</protein>
<accession>A0A1F6XNN8</accession>
<proteinExistence type="predicted"/>
<gene>
    <name evidence="1" type="ORF">A2917_03605</name>
</gene>
<name>A0A1F6XNN8_9BACT</name>
<dbReference type="Proteomes" id="UP000178104">
    <property type="component" value="Unassembled WGS sequence"/>
</dbReference>
<dbReference type="AlphaFoldDB" id="A0A1F6XNN8"/>
<organism evidence="1 2">
    <name type="scientific">Candidatus Nomurabacteria bacterium RIFCSPLOWO2_01_FULL_42_17</name>
    <dbReference type="NCBI Taxonomy" id="1801780"/>
    <lineage>
        <taxon>Bacteria</taxon>
        <taxon>Candidatus Nomuraibacteriota</taxon>
    </lineage>
</organism>
<comment type="caution">
    <text evidence="1">The sequence shown here is derived from an EMBL/GenBank/DDBJ whole genome shotgun (WGS) entry which is preliminary data.</text>
</comment>
<evidence type="ECO:0000313" key="1">
    <source>
        <dbReference type="EMBL" id="OGI95608.1"/>
    </source>
</evidence>
<evidence type="ECO:0000313" key="2">
    <source>
        <dbReference type="Proteomes" id="UP000178104"/>
    </source>
</evidence>
<dbReference type="EMBL" id="MFVE01000005">
    <property type="protein sequence ID" value="OGI95608.1"/>
    <property type="molecule type" value="Genomic_DNA"/>
</dbReference>
<sequence length="308" mass="35908">MIQEELKNLIVYTGVFYQDNETYRTRSQIWFKTFDNAKKLGIKVVVRNDGGLPLEMLERIKAYDNITIVEKDPLKKNTLGGGRREALQKAIDIAKEDGISNPVFLWTEPEKDDLITEKNLIPLVAEINAGANMVIPERGENAWNELSKQQRWLEQRAEKRVQEKIMKSSERLDLWFGPKVLDLVGADYFLQYNSNNDRIDLWDSLMVPVLEAKKDGLKVTSVPLDFSYDESQTAKGAEAKQEGIPTKRIEQYAQILKELGDLKWVDFFEDSKRELDKIKEIHREKPENKEQLLREKKKSLIKNFFRMK</sequence>
<dbReference type="STRING" id="1801780.A2917_03605"/>
<reference evidence="1 2" key="1">
    <citation type="journal article" date="2016" name="Nat. Commun.">
        <title>Thousands of microbial genomes shed light on interconnected biogeochemical processes in an aquifer system.</title>
        <authorList>
            <person name="Anantharaman K."/>
            <person name="Brown C.T."/>
            <person name="Hug L.A."/>
            <person name="Sharon I."/>
            <person name="Castelle C.J."/>
            <person name="Probst A.J."/>
            <person name="Thomas B.C."/>
            <person name="Singh A."/>
            <person name="Wilkins M.J."/>
            <person name="Karaoz U."/>
            <person name="Brodie E.L."/>
            <person name="Williams K.H."/>
            <person name="Hubbard S.S."/>
            <person name="Banfield J.F."/>
        </authorList>
    </citation>
    <scope>NUCLEOTIDE SEQUENCE [LARGE SCALE GENOMIC DNA]</scope>
</reference>